<organism evidence="7 8">
    <name type="scientific">Paeniglutamicibacter terrestris</name>
    <dbReference type="NCBI Taxonomy" id="2723403"/>
    <lineage>
        <taxon>Bacteria</taxon>
        <taxon>Bacillati</taxon>
        <taxon>Actinomycetota</taxon>
        <taxon>Actinomycetes</taxon>
        <taxon>Micrococcales</taxon>
        <taxon>Micrococcaceae</taxon>
        <taxon>Paeniglutamicibacter</taxon>
    </lineage>
</organism>
<dbReference type="Proteomes" id="UP000746595">
    <property type="component" value="Unassembled WGS sequence"/>
</dbReference>
<protein>
    <recommendedName>
        <fullName evidence="6">Mutator family transposase</fullName>
    </recommendedName>
</protein>
<dbReference type="EMBL" id="JAAWVT010000028">
    <property type="protein sequence ID" value="NKG22893.1"/>
    <property type="molecule type" value="Genomic_DNA"/>
</dbReference>
<evidence type="ECO:0000313" key="8">
    <source>
        <dbReference type="Proteomes" id="UP000746595"/>
    </source>
</evidence>
<comment type="similarity">
    <text evidence="2 6">Belongs to the transposase mutator family.</text>
</comment>
<comment type="function">
    <text evidence="1 6">Required for the transposition of the insertion element.</text>
</comment>
<evidence type="ECO:0000256" key="3">
    <source>
        <dbReference type="ARBA" id="ARBA00022578"/>
    </source>
</evidence>
<dbReference type="RefSeq" id="WP_168153623.1">
    <property type="nucleotide sequence ID" value="NZ_JAAWVT010000028.1"/>
</dbReference>
<accession>A0ABX1G9F3</accession>
<dbReference type="InterPro" id="IPR048004">
    <property type="entry name" value="IS1249_transpos"/>
</dbReference>
<keyword evidence="3 6" id="KW-0815">Transposition</keyword>
<reference evidence="7 8" key="1">
    <citation type="submission" date="2020-04" db="EMBL/GenBank/DDBJ databases">
        <title>Paeniglutamicibacter sp. ANT13_2, a novel actinomycete isolated from sediment in Antarctica.</title>
        <authorList>
            <person name="Sakdapetsiri C."/>
            <person name="Pinyakong O."/>
        </authorList>
    </citation>
    <scope>NUCLEOTIDE SEQUENCE [LARGE SCALE GENOMIC DNA]</scope>
    <source>
        <strain evidence="7 8">ANT13_2</strain>
    </source>
</reference>
<evidence type="ECO:0000256" key="4">
    <source>
        <dbReference type="ARBA" id="ARBA00023125"/>
    </source>
</evidence>
<evidence type="ECO:0000256" key="1">
    <source>
        <dbReference type="ARBA" id="ARBA00002190"/>
    </source>
</evidence>
<evidence type="ECO:0000313" key="7">
    <source>
        <dbReference type="EMBL" id="NKG22893.1"/>
    </source>
</evidence>
<dbReference type="PANTHER" id="PTHR33217">
    <property type="entry name" value="TRANSPOSASE FOR INSERTION SEQUENCE ELEMENT IS1081"/>
    <property type="match status" value="1"/>
</dbReference>
<evidence type="ECO:0000256" key="6">
    <source>
        <dbReference type="RuleBase" id="RU365089"/>
    </source>
</evidence>
<evidence type="ECO:0000256" key="5">
    <source>
        <dbReference type="ARBA" id="ARBA00023172"/>
    </source>
</evidence>
<keyword evidence="8" id="KW-1185">Reference proteome</keyword>
<name>A0ABX1G9F3_9MICC</name>
<sequence length="363" mass="40911">MNGSGKSKHCDVCGSRLKRNGKTTAGTQRWRCIDCGASSVRKRSDLARKAELDQFLQWLMGKDSQAEIGPGGGRTFRRSTQWCWNIEPALAVTGEIHGQVQMDGIYLGRGWCCLIAIANGHVIGWQWCDTEKSAAWLALMELIPAPRAVVIDGGSGLASALSRAWPETRIQRCLVHVQRNVRTYLTLRPRTDAGRALRRISLALTRLKTTEEAAAWVQVLNQWNTEHGDLIKQRSYQQGPAGFRPAGVRSNQAWWYTHDRLRKAYRLMERLAKTGHLFTYLHPELIDVGVDSTTNKIEGGVNTHLRALLRNHRGMPPAHAKRAVEWWLYTHSEKPAAPHTLIRPEHLKPAPKVIHEEEQIGPE</sequence>
<dbReference type="InterPro" id="IPR001207">
    <property type="entry name" value="Transposase_mutator"/>
</dbReference>
<keyword evidence="4 6" id="KW-0238">DNA-binding</keyword>
<dbReference type="Pfam" id="PF00872">
    <property type="entry name" value="Transposase_mut"/>
    <property type="match status" value="1"/>
</dbReference>
<keyword evidence="6" id="KW-0814">Transposable element</keyword>
<keyword evidence="5 6" id="KW-0233">DNA recombination</keyword>
<gene>
    <name evidence="7" type="ORF">HED64_19605</name>
</gene>
<proteinExistence type="inferred from homology"/>
<dbReference type="PROSITE" id="PS01007">
    <property type="entry name" value="TRANSPOSASE_MUTATOR"/>
    <property type="match status" value="1"/>
</dbReference>
<dbReference type="PANTHER" id="PTHR33217:SF7">
    <property type="entry name" value="TRANSPOSASE FOR INSERTION SEQUENCE ELEMENT IS1081"/>
    <property type="match status" value="1"/>
</dbReference>
<dbReference type="NCBIfam" id="NF033544">
    <property type="entry name" value="transpos_IS1249"/>
    <property type="match status" value="1"/>
</dbReference>
<evidence type="ECO:0000256" key="2">
    <source>
        <dbReference type="ARBA" id="ARBA00010961"/>
    </source>
</evidence>
<comment type="caution">
    <text evidence="7">The sequence shown here is derived from an EMBL/GenBank/DDBJ whole genome shotgun (WGS) entry which is preliminary data.</text>
</comment>
<feature type="non-terminal residue" evidence="7">
    <location>
        <position position="363"/>
    </location>
</feature>